<keyword evidence="3" id="KW-1185">Reference proteome</keyword>
<organism evidence="2 3">
    <name type="scientific">Lacticaseibacillus saniviri JCM 17471 = DSM 24301</name>
    <dbReference type="NCBI Taxonomy" id="1293598"/>
    <lineage>
        <taxon>Bacteria</taxon>
        <taxon>Bacillati</taxon>
        <taxon>Bacillota</taxon>
        <taxon>Bacilli</taxon>
        <taxon>Lactobacillales</taxon>
        <taxon>Lactobacillaceae</taxon>
        <taxon>Lacticaseibacillus</taxon>
    </lineage>
</organism>
<dbReference type="InterPro" id="IPR050270">
    <property type="entry name" value="DegV_domain_contain"/>
</dbReference>
<dbReference type="InterPro" id="IPR003797">
    <property type="entry name" value="DegV"/>
</dbReference>
<sequence length="289" mass="31348">MNNDRKRGNQMTIKIVTDSSVQLTPEEIEKYQIHIIPLTIMIDGTVYIDGETITREEFMTKMAQASALPKTSQPAIGTFLELFDDLTKDGSEVLALHMLEAISGTVNSARQAAELSQGKVTVWDSDFTDRALSFQVIEAAKMAQAGADMDAILAKMAEVRDHTRLVMGVSNLDNLVKGGRISKVSGLLSSLLNIKVILQVKDGQLTALQKGRGMKTLNKFVDGFVEDMKKEAHILAVGISHADGLEMAEQYGALIKAAVPDVPILIRPTDPVIATHTGAGAFAIMYYTA</sequence>
<protein>
    <submittedName>
        <fullName evidence="2">DegV family protein</fullName>
    </submittedName>
</protein>
<dbReference type="EMBL" id="JQCE01000005">
    <property type="protein sequence ID" value="KRO18270.1"/>
    <property type="molecule type" value="Genomic_DNA"/>
</dbReference>
<dbReference type="Pfam" id="PF02645">
    <property type="entry name" value="DegV"/>
    <property type="match status" value="1"/>
</dbReference>
<dbReference type="NCBIfam" id="TIGR00762">
    <property type="entry name" value="DegV"/>
    <property type="match status" value="1"/>
</dbReference>
<reference evidence="2 3" key="1">
    <citation type="journal article" date="2015" name="Genome Announc.">
        <title>Expanding the biotechnology potential of lactobacilli through comparative genomics of 213 strains and associated genera.</title>
        <authorList>
            <person name="Sun Z."/>
            <person name="Harris H.M."/>
            <person name="McCann A."/>
            <person name="Guo C."/>
            <person name="Argimon S."/>
            <person name="Zhang W."/>
            <person name="Yang X."/>
            <person name="Jeffery I.B."/>
            <person name="Cooney J.C."/>
            <person name="Kagawa T.F."/>
            <person name="Liu W."/>
            <person name="Song Y."/>
            <person name="Salvetti E."/>
            <person name="Wrobel A."/>
            <person name="Rasinkangas P."/>
            <person name="Parkhill J."/>
            <person name="Rea M.C."/>
            <person name="O'Sullivan O."/>
            <person name="Ritari J."/>
            <person name="Douillard F.P."/>
            <person name="Paul Ross R."/>
            <person name="Yang R."/>
            <person name="Briner A.E."/>
            <person name="Felis G.E."/>
            <person name="de Vos W.M."/>
            <person name="Barrangou R."/>
            <person name="Klaenhammer T.R."/>
            <person name="Caufield P.W."/>
            <person name="Cui Y."/>
            <person name="Zhang H."/>
            <person name="O'Toole P.W."/>
        </authorList>
    </citation>
    <scope>NUCLEOTIDE SEQUENCE [LARGE SCALE GENOMIC DNA]</scope>
    <source>
        <strain evidence="2 3">DSM 24301</strain>
    </source>
</reference>
<dbReference type="PANTHER" id="PTHR33434">
    <property type="entry name" value="DEGV DOMAIN-CONTAINING PROTEIN DR_1986-RELATED"/>
    <property type="match status" value="1"/>
</dbReference>
<dbReference type="Proteomes" id="UP000050969">
    <property type="component" value="Unassembled WGS sequence"/>
</dbReference>
<dbReference type="PATRIC" id="fig|1293598.4.peg.1466"/>
<dbReference type="GO" id="GO:0008289">
    <property type="term" value="F:lipid binding"/>
    <property type="evidence" value="ECO:0007669"/>
    <property type="project" value="UniProtKB-KW"/>
</dbReference>
<evidence type="ECO:0000313" key="2">
    <source>
        <dbReference type="EMBL" id="KRO18270.1"/>
    </source>
</evidence>
<evidence type="ECO:0000313" key="3">
    <source>
        <dbReference type="Proteomes" id="UP000050969"/>
    </source>
</evidence>
<gene>
    <name evidence="2" type="ORF">IV56_GL001401</name>
</gene>
<dbReference type="InterPro" id="IPR043168">
    <property type="entry name" value="DegV_C"/>
</dbReference>
<dbReference type="Gene3D" id="3.30.1180.10">
    <property type="match status" value="1"/>
</dbReference>
<evidence type="ECO:0000256" key="1">
    <source>
        <dbReference type="ARBA" id="ARBA00023121"/>
    </source>
</evidence>
<dbReference type="STRING" id="1293598.IV56_GL001401"/>
<dbReference type="PANTHER" id="PTHR33434:SF8">
    <property type="entry name" value="DEGV DOMAIN-CONTAINING PROTEIN SPR1019"/>
    <property type="match status" value="1"/>
</dbReference>
<dbReference type="AlphaFoldDB" id="A0A0R2MX91"/>
<name>A0A0R2MX91_9LACO</name>
<keyword evidence="1" id="KW-0446">Lipid-binding</keyword>
<accession>A0A0R2MX91</accession>
<proteinExistence type="predicted"/>
<comment type="caution">
    <text evidence="2">The sequence shown here is derived from an EMBL/GenBank/DDBJ whole genome shotgun (WGS) entry which is preliminary data.</text>
</comment>
<dbReference type="PROSITE" id="PS51482">
    <property type="entry name" value="DEGV"/>
    <property type="match status" value="1"/>
</dbReference>
<dbReference type="SUPFAM" id="SSF82549">
    <property type="entry name" value="DAK1/DegV-like"/>
    <property type="match status" value="1"/>
</dbReference>
<dbReference type="Gene3D" id="3.40.50.10170">
    <property type="match status" value="1"/>
</dbReference>